<dbReference type="Pfam" id="PF01274">
    <property type="entry name" value="MS_TIM-barrel"/>
    <property type="match status" value="1"/>
</dbReference>
<keyword evidence="5 9" id="KW-0808">Transferase</keyword>
<dbReference type="OrthoDB" id="9768429at2"/>
<evidence type="ECO:0000259" key="11">
    <source>
        <dbReference type="Pfam" id="PF20656"/>
    </source>
</evidence>
<comment type="pathway">
    <text evidence="9">Carbohydrate metabolism; glyoxylate cycle; (S)-malate from isocitrate: step 2/2.</text>
</comment>
<comment type="similarity">
    <text evidence="1 9">Belongs to the malate synthase family.</text>
</comment>
<reference evidence="14" key="1">
    <citation type="submission" date="2016-10" db="EMBL/GenBank/DDBJ databases">
        <authorList>
            <person name="Varghese N."/>
            <person name="Submissions S."/>
        </authorList>
    </citation>
    <scope>NUCLEOTIDE SEQUENCE [LARGE SCALE GENOMIC DNA]</scope>
    <source>
        <strain evidence="14">DSM 44718</strain>
    </source>
</reference>
<dbReference type="CDD" id="cd00727">
    <property type="entry name" value="malate_synt_A"/>
    <property type="match status" value="1"/>
</dbReference>
<dbReference type="InterPro" id="IPR044856">
    <property type="entry name" value="Malate_synth_C_sf"/>
</dbReference>
<dbReference type="PROSITE" id="PS00510">
    <property type="entry name" value="MALATE_SYNTHASE"/>
    <property type="match status" value="1"/>
</dbReference>
<keyword evidence="3 9" id="KW-0329">Glyoxylate bypass</keyword>
<dbReference type="STRING" id="137265.SAMN05421684_6472"/>
<dbReference type="InterPro" id="IPR048356">
    <property type="entry name" value="MS_N"/>
</dbReference>
<proteinExistence type="inferred from homology"/>
<dbReference type="EC" id="2.3.3.9" evidence="2 9"/>
<dbReference type="InterPro" id="IPR006252">
    <property type="entry name" value="Malate_synthA"/>
</dbReference>
<dbReference type="GO" id="GO:0004474">
    <property type="term" value="F:malate synthase activity"/>
    <property type="evidence" value="ECO:0007669"/>
    <property type="project" value="UniProtKB-EC"/>
</dbReference>
<feature type="domain" description="Malate synthase TIM barrel" evidence="10">
    <location>
        <begin position="151"/>
        <end position="397"/>
    </location>
</feature>
<evidence type="ECO:0000256" key="8">
    <source>
        <dbReference type="PIRSR" id="PIRSR001363-1"/>
    </source>
</evidence>
<dbReference type="GO" id="GO:0006099">
    <property type="term" value="P:tricarboxylic acid cycle"/>
    <property type="evidence" value="ECO:0007669"/>
    <property type="project" value="UniProtKB-KW"/>
</dbReference>
<dbReference type="Gene3D" id="3.20.20.360">
    <property type="entry name" value="Malate synthase, domain 3"/>
    <property type="match status" value="1"/>
</dbReference>
<dbReference type="InterPro" id="IPR019830">
    <property type="entry name" value="Malate_synthase_CS"/>
</dbReference>
<gene>
    <name evidence="13" type="ORF">SAMN05421684_6472</name>
</gene>
<evidence type="ECO:0000256" key="2">
    <source>
        <dbReference type="ARBA" id="ARBA00012636"/>
    </source>
</evidence>
<dbReference type="AlphaFoldDB" id="A0A1H3TVR4"/>
<evidence type="ECO:0000313" key="13">
    <source>
        <dbReference type="EMBL" id="SDZ54286.1"/>
    </source>
</evidence>
<dbReference type="InterPro" id="IPR001465">
    <property type="entry name" value="Malate_synthase_TIM"/>
</dbReference>
<dbReference type="NCBIfam" id="TIGR01344">
    <property type="entry name" value="malate_syn_A"/>
    <property type="match status" value="1"/>
</dbReference>
<dbReference type="Proteomes" id="UP000199632">
    <property type="component" value="Unassembled WGS sequence"/>
</dbReference>
<dbReference type="PIRSF" id="PIRSF001363">
    <property type="entry name" value="Malate_synth"/>
    <property type="match status" value="1"/>
</dbReference>
<evidence type="ECO:0000259" key="12">
    <source>
        <dbReference type="Pfam" id="PF20659"/>
    </source>
</evidence>
<feature type="domain" description="Malate synthase N-terminal" evidence="11">
    <location>
        <begin position="9"/>
        <end position="49"/>
    </location>
</feature>
<dbReference type="SUPFAM" id="SSF51645">
    <property type="entry name" value="Malate synthase G"/>
    <property type="match status" value="1"/>
</dbReference>
<accession>A0A1H3TVR4</accession>
<keyword evidence="14" id="KW-1185">Reference proteome</keyword>
<dbReference type="FunFam" id="3.20.20.360:FF:000001">
    <property type="entry name" value="Malate synthase"/>
    <property type="match status" value="1"/>
</dbReference>
<dbReference type="GO" id="GO:0006097">
    <property type="term" value="P:glyoxylate cycle"/>
    <property type="evidence" value="ECO:0007669"/>
    <property type="project" value="UniProtKB-UniPathway"/>
</dbReference>
<dbReference type="InterPro" id="IPR048355">
    <property type="entry name" value="MS_C"/>
</dbReference>
<dbReference type="EMBL" id="FNQB01000003">
    <property type="protein sequence ID" value="SDZ54286.1"/>
    <property type="molecule type" value="Genomic_DNA"/>
</dbReference>
<evidence type="ECO:0000313" key="14">
    <source>
        <dbReference type="Proteomes" id="UP000199632"/>
    </source>
</evidence>
<dbReference type="FunFam" id="1.20.1220.12:FF:000001">
    <property type="entry name" value="Malate synthase"/>
    <property type="match status" value="1"/>
</dbReference>
<evidence type="ECO:0000256" key="4">
    <source>
        <dbReference type="ARBA" id="ARBA00022532"/>
    </source>
</evidence>
<feature type="domain" description="Malate synthase C-terminal" evidence="12">
    <location>
        <begin position="405"/>
        <end position="522"/>
    </location>
</feature>
<organism evidence="13 14">
    <name type="scientific">Asanoa ishikariensis</name>
    <dbReference type="NCBI Taxonomy" id="137265"/>
    <lineage>
        <taxon>Bacteria</taxon>
        <taxon>Bacillati</taxon>
        <taxon>Actinomycetota</taxon>
        <taxon>Actinomycetes</taxon>
        <taxon>Micromonosporales</taxon>
        <taxon>Micromonosporaceae</taxon>
        <taxon>Asanoa</taxon>
    </lineage>
</organism>
<feature type="active site" description="Proton donor" evidence="8">
    <location>
        <position position="439"/>
    </location>
</feature>
<evidence type="ECO:0000256" key="1">
    <source>
        <dbReference type="ARBA" id="ARBA00006394"/>
    </source>
</evidence>
<evidence type="ECO:0000256" key="5">
    <source>
        <dbReference type="ARBA" id="ARBA00022679"/>
    </source>
</evidence>
<dbReference type="UniPathway" id="UPA00703">
    <property type="reaction ID" value="UER00720"/>
</dbReference>
<dbReference type="Pfam" id="PF20659">
    <property type="entry name" value="MS_C"/>
    <property type="match status" value="1"/>
</dbReference>
<evidence type="ECO:0000259" key="10">
    <source>
        <dbReference type="Pfam" id="PF01274"/>
    </source>
</evidence>
<feature type="active site" description="Proton acceptor" evidence="8">
    <location>
        <position position="155"/>
    </location>
</feature>
<dbReference type="InterPro" id="IPR046363">
    <property type="entry name" value="MS_N_TIM-barrel_dom"/>
</dbReference>
<dbReference type="InterPro" id="IPR011076">
    <property type="entry name" value="Malate_synth_sf"/>
</dbReference>
<dbReference type="GO" id="GO:0005737">
    <property type="term" value="C:cytoplasm"/>
    <property type="evidence" value="ECO:0007669"/>
    <property type="project" value="TreeGrafter"/>
</dbReference>
<protein>
    <recommendedName>
        <fullName evidence="7 9">Malate synthase</fullName>
        <ecNumber evidence="2 9">2.3.3.9</ecNumber>
    </recommendedName>
</protein>
<sequence>MTLRAVDHPDLSERGRAEILSAEALDFLGALHDRFDARRRELVAARRSRPAPADFVAETADVRSGDWRVVPPRPDYADRRVEITGPTDRKLVINALNSGAKGFMADFEDANSPTWSNQVEGQANLVDAVRGTITYESSDGRHYALRERTATLMIRPRGWHLPEKHLVSADGTTASGSLVDFGLFAFHNAQALLDRGKAPYLYLPKMEHHLEARLWNEVFVFTQEALGLPHGTFRATVLIETLPAAFQMEEILFELRDHSYGLNAGRWDYIFSMIKSYRDNPAFVLPDRLSVTMTAPFMRAYTELLVATCHRRGAFAMGGMAALIPSRTDAAANERAIDAVRADKRREAGAGFDGTWVAHPDLVPVATAEFDAVLGERANQIDRQRDDVTAKAGDLLDAAATPGAITEAGLRNDVSVGFRYISFWLSGRGAAGINNMMEDAATAEIARSQLWQWIRHGVTLDDGRQVTRELVAAVLDEEMATIRAEVGDDVWHKGRPDETRAVFTAVTLGDTMPEFLTIDAYEIL</sequence>
<evidence type="ECO:0000256" key="6">
    <source>
        <dbReference type="ARBA" id="ARBA00047918"/>
    </source>
</evidence>
<evidence type="ECO:0000256" key="9">
    <source>
        <dbReference type="RuleBase" id="RU000555"/>
    </source>
</evidence>
<dbReference type="RefSeq" id="WP_090800331.1">
    <property type="nucleotide sequence ID" value="NZ_BOND01000024.1"/>
</dbReference>
<dbReference type="Gene3D" id="1.20.1220.12">
    <property type="entry name" value="Malate synthase, domain III"/>
    <property type="match status" value="1"/>
</dbReference>
<evidence type="ECO:0000256" key="7">
    <source>
        <dbReference type="ARBA" id="ARBA00068441"/>
    </source>
</evidence>
<name>A0A1H3TVR4_9ACTN</name>
<dbReference type="PANTHER" id="PTHR42902">
    <property type="entry name" value="MALATE SYNTHASE"/>
    <property type="match status" value="1"/>
</dbReference>
<comment type="catalytic activity">
    <reaction evidence="6 9">
        <text>glyoxylate + acetyl-CoA + H2O = (S)-malate + CoA + H(+)</text>
        <dbReference type="Rhea" id="RHEA:18181"/>
        <dbReference type="ChEBI" id="CHEBI:15377"/>
        <dbReference type="ChEBI" id="CHEBI:15378"/>
        <dbReference type="ChEBI" id="CHEBI:15589"/>
        <dbReference type="ChEBI" id="CHEBI:36655"/>
        <dbReference type="ChEBI" id="CHEBI:57287"/>
        <dbReference type="ChEBI" id="CHEBI:57288"/>
        <dbReference type="EC" id="2.3.3.9"/>
    </reaction>
</comment>
<dbReference type="PANTHER" id="PTHR42902:SF1">
    <property type="entry name" value="MALATE SYNTHASE 1-RELATED"/>
    <property type="match status" value="1"/>
</dbReference>
<evidence type="ECO:0000256" key="3">
    <source>
        <dbReference type="ARBA" id="ARBA00022435"/>
    </source>
</evidence>
<keyword evidence="4 9" id="KW-0816">Tricarboxylic acid cycle</keyword>
<dbReference type="Pfam" id="PF20656">
    <property type="entry name" value="MS_N"/>
    <property type="match status" value="1"/>
</dbReference>